<dbReference type="Proteomes" id="UP000177958">
    <property type="component" value="Unassembled WGS sequence"/>
</dbReference>
<accession>A0A1F6D9K7</accession>
<dbReference type="AlphaFoldDB" id="A0A1F6D9K7"/>
<protein>
    <submittedName>
        <fullName evidence="1">Uncharacterized protein</fullName>
    </submittedName>
</protein>
<evidence type="ECO:0000313" key="2">
    <source>
        <dbReference type="Proteomes" id="UP000177958"/>
    </source>
</evidence>
<proteinExistence type="predicted"/>
<comment type="caution">
    <text evidence="1">The sequence shown here is derived from an EMBL/GenBank/DDBJ whole genome shotgun (WGS) entry which is preliminary data.</text>
</comment>
<dbReference type="EMBL" id="MFKX01000006">
    <property type="protein sequence ID" value="OGG58118.1"/>
    <property type="molecule type" value="Genomic_DNA"/>
</dbReference>
<gene>
    <name evidence="1" type="ORF">A2853_01215</name>
</gene>
<organism evidence="1 2">
    <name type="scientific">Candidatus Kaiserbacteria bacterium RIFCSPHIGHO2_01_FULL_55_17</name>
    <dbReference type="NCBI Taxonomy" id="1798484"/>
    <lineage>
        <taxon>Bacteria</taxon>
        <taxon>Candidatus Kaiseribacteriota</taxon>
    </lineage>
</organism>
<sequence>MLKRRKPLKVTSKRCFETCSFRKEIEQRKSEEEARKQYIEDRRPKAGEAVRCHLRSDTMPPKVGTCIIVGVMEWLSFPFSSHWESGIKFPAIVTSEPAEMEFETKSGRRSWKGQGILVIPKTSPVPSEVDHFFYDENLSALFR</sequence>
<evidence type="ECO:0000313" key="1">
    <source>
        <dbReference type="EMBL" id="OGG58118.1"/>
    </source>
</evidence>
<name>A0A1F6D9K7_9BACT</name>
<reference evidence="1 2" key="1">
    <citation type="journal article" date="2016" name="Nat. Commun.">
        <title>Thousands of microbial genomes shed light on interconnected biogeochemical processes in an aquifer system.</title>
        <authorList>
            <person name="Anantharaman K."/>
            <person name="Brown C.T."/>
            <person name="Hug L.A."/>
            <person name="Sharon I."/>
            <person name="Castelle C.J."/>
            <person name="Probst A.J."/>
            <person name="Thomas B.C."/>
            <person name="Singh A."/>
            <person name="Wilkins M.J."/>
            <person name="Karaoz U."/>
            <person name="Brodie E.L."/>
            <person name="Williams K.H."/>
            <person name="Hubbard S.S."/>
            <person name="Banfield J.F."/>
        </authorList>
    </citation>
    <scope>NUCLEOTIDE SEQUENCE [LARGE SCALE GENOMIC DNA]</scope>
</reference>